<evidence type="ECO:0000313" key="5">
    <source>
        <dbReference type="Proteomes" id="UP000241222"/>
    </source>
</evidence>
<keyword evidence="5" id="KW-1185">Reference proteome</keyword>
<keyword evidence="1" id="KW-0285">Flavoprotein</keyword>
<dbReference type="PANTHER" id="PTHR43656">
    <property type="entry name" value="BINDING OXIDOREDUCTASE, PUTATIVE (AFU_ORTHOLOGUE AFUA_2G08260)-RELATED"/>
    <property type="match status" value="1"/>
</dbReference>
<dbReference type="InterPro" id="IPR051799">
    <property type="entry name" value="NADH_flavin_oxidoreductase"/>
</dbReference>
<dbReference type="InterPro" id="IPR001155">
    <property type="entry name" value="OxRdtase_FMN_N"/>
</dbReference>
<dbReference type="GO" id="GO:0016491">
    <property type="term" value="F:oxidoreductase activity"/>
    <property type="evidence" value="ECO:0007669"/>
    <property type="project" value="UniProtKB-KW"/>
</dbReference>
<dbReference type="SUPFAM" id="SSF51395">
    <property type="entry name" value="FMN-linked oxidoreductases"/>
    <property type="match status" value="1"/>
</dbReference>
<dbReference type="InterPro" id="IPR013785">
    <property type="entry name" value="Aldolase_TIM"/>
</dbReference>
<dbReference type="OrthoDB" id="8523426at2"/>
<evidence type="ECO:0000259" key="3">
    <source>
        <dbReference type="Pfam" id="PF00724"/>
    </source>
</evidence>
<dbReference type="GO" id="GO:0010181">
    <property type="term" value="F:FMN binding"/>
    <property type="evidence" value="ECO:0007669"/>
    <property type="project" value="InterPro"/>
</dbReference>
<gene>
    <name evidence="4" type="ORF">C9I99_14900</name>
</gene>
<organism evidence="4 5">
    <name type="scientific">Photobacterium lutimaris</name>
    <dbReference type="NCBI Taxonomy" id="388278"/>
    <lineage>
        <taxon>Bacteria</taxon>
        <taxon>Pseudomonadati</taxon>
        <taxon>Pseudomonadota</taxon>
        <taxon>Gammaproteobacteria</taxon>
        <taxon>Vibrionales</taxon>
        <taxon>Vibrionaceae</taxon>
        <taxon>Photobacterium</taxon>
    </lineage>
</organism>
<feature type="domain" description="NADH:flavin oxidoreductase/NADH oxidase N-terminal" evidence="3">
    <location>
        <begin position="120"/>
        <end position="317"/>
    </location>
</feature>
<evidence type="ECO:0000256" key="2">
    <source>
        <dbReference type="ARBA" id="ARBA00023002"/>
    </source>
</evidence>
<accession>A0A2T3IWM3</accession>
<proteinExistence type="predicted"/>
<dbReference type="RefSeq" id="WP_107349688.1">
    <property type="nucleotide sequence ID" value="NZ_PYMH01000007.1"/>
</dbReference>
<dbReference type="EMBL" id="PYMH01000007">
    <property type="protein sequence ID" value="PSU32893.1"/>
    <property type="molecule type" value="Genomic_DNA"/>
</dbReference>
<evidence type="ECO:0000313" key="4">
    <source>
        <dbReference type="EMBL" id="PSU32893.1"/>
    </source>
</evidence>
<comment type="caution">
    <text evidence="4">The sequence shown here is derived from an EMBL/GenBank/DDBJ whole genome shotgun (WGS) entry which is preliminary data.</text>
</comment>
<evidence type="ECO:0000256" key="1">
    <source>
        <dbReference type="ARBA" id="ARBA00022630"/>
    </source>
</evidence>
<sequence length="364" mass="40294">MTIYHSKYPNLLKPMKLGKHGKATNRMYFSSVGFDLCDHEGRPLQEFFDVYESIMDGGCGFGFLGNASVDASSQYTDRSQKLVSEQHALDLQPIFEAANDRHFLLSAQLQHYGSGDATLLSEVQIASYIEHFEQAAKLALSVGAPALQIHAANGYLLSSFLSPKSNERTDKWGGCAMNRARLLLEVLKRVKAVVQEDLVIFVRLQVDDGFGSEGLEVEQLGDVIVAIEQAGADAVTCANGVAETFGKFLGNPEYTLESCRRASRFLKQHTKMPIGFSANIGNLEIAEEIIASGDADFVGFGRPIVADHQFVNKALAGQVKEINHCQWDSYCLRDKKEPLADRVYCCVNPDYLRPQHIQNKYMGI</sequence>
<protein>
    <submittedName>
        <fullName evidence="4">NADH:flavin oxidoreductase</fullName>
    </submittedName>
</protein>
<dbReference type="AlphaFoldDB" id="A0A2T3IWM3"/>
<dbReference type="Proteomes" id="UP000241222">
    <property type="component" value="Unassembled WGS sequence"/>
</dbReference>
<dbReference type="Gene3D" id="3.20.20.70">
    <property type="entry name" value="Aldolase class I"/>
    <property type="match status" value="1"/>
</dbReference>
<dbReference type="PANTHER" id="PTHR43656:SF2">
    <property type="entry name" value="BINDING OXIDOREDUCTASE, PUTATIVE (AFU_ORTHOLOGUE AFUA_2G08260)-RELATED"/>
    <property type="match status" value="1"/>
</dbReference>
<dbReference type="Pfam" id="PF00724">
    <property type="entry name" value="Oxidored_FMN"/>
    <property type="match status" value="1"/>
</dbReference>
<reference evidence="4 5" key="1">
    <citation type="submission" date="2018-03" db="EMBL/GenBank/DDBJ databases">
        <title>Whole genome sequencing of Histamine producing bacteria.</title>
        <authorList>
            <person name="Butler K."/>
        </authorList>
    </citation>
    <scope>NUCLEOTIDE SEQUENCE [LARGE SCALE GENOMIC DNA]</scope>
    <source>
        <strain evidence="4 5">JCM 13586</strain>
    </source>
</reference>
<keyword evidence="2" id="KW-0560">Oxidoreductase</keyword>
<name>A0A2T3IWM3_9GAMM</name>